<evidence type="ECO:0000259" key="2">
    <source>
        <dbReference type="Pfam" id="PF00535"/>
    </source>
</evidence>
<dbReference type="Gene3D" id="3.90.550.10">
    <property type="entry name" value="Spore Coat Polysaccharide Biosynthesis Protein SpsA, Chain A"/>
    <property type="match status" value="1"/>
</dbReference>
<dbReference type="InterPro" id="IPR029044">
    <property type="entry name" value="Nucleotide-diphossugar_trans"/>
</dbReference>
<dbReference type="EMBL" id="SMFO01000011">
    <property type="protein sequence ID" value="TDE02400.1"/>
    <property type="molecule type" value="Genomic_DNA"/>
</dbReference>
<dbReference type="SUPFAM" id="SSF53448">
    <property type="entry name" value="Nucleotide-diphospho-sugar transferases"/>
    <property type="match status" value="1"/>
</dbReference>
<dbReference type="AlphaFoldDB" id="A0A4R5CSP2"/>
<sequence>MTINSEGMPPNKIFLSALIITHNEEHNIKNVLNALDFADEIIVVDSFSTDKTVAIAAANKNVTVVKNRFESYPAQRNFAIGLATHPWILFLDADERLTPELKEEIITTIHNKEALPAYYCYRTFMFKNSKLRFSGWQTDKIIRLFKKENAQYDLNKIVHEKLTVPGKTGELKHKLIHYSYRNYYEYRQKMNVYGKLKAIEELNKGTKPTLYHFYLRPLYQFFYQYIIRMGILDGRNGIIICYLNAYSVYIRFQEIKAIRIKN</sequence>
<comment type="caution">
    <text evidence="3">The sequence shown here is derived from an EMBL/GenBank/DDBJ whole genome shotgun (WGS) entry which is preliminary data.</text>
</comment>
<evidence type="ECO:0000313" key="4">
    <source>
        <dbReference type="Proteomes" id="UP000294597"/>
    </source>
</evidence>
<dbReference type="PANTHER" id="PTHR43630">
    <property type="entry name" value="POLY-BETA-1,6-N-ACETYL-D-GLUCOSAMINE SYNTHASE"/>
    <property type="match status" value="1"/>
</dbReference>
<evidence type="ECO:0000256" key="1">
    <source>
        <dbReference type="ARBA" id="ARBA00038494"/>
    </source>
</evidence>
<keyword evidence="4" id="KW-1185">Reference proteome</keyword>
<evidence type="ECO:0000313" key="3">
    <source>
        <dbReference type="EMBL" id="TDE02400.1"/>
    </source>
</evidence>
<dbReference type="Proteomes" id="UP000294597">
    <property type="component" value="Unassembled WGS sequence"/>
</dbReference>
<dbReference type="InterPro" id="IPR001173">
    <property type="entry name" value="Glyco_trans_2-like"/>
</dbReference>
<feature type="domain" description="Glycosyltransferase 2-like" evidence="2">
    <location>
        <begin position="16"/>
        <end position="144"/>
    </location>
</feature>
<dbReference type="GO" id="GO:0016740">
    <property type="term" value="F:transferase activity"/>
    <property type="evidence" value="ECO:0007669"/>
    <property type="project" value="UniProtKB-KW"/>
</dbReference>
<dbReference type="PANTHER" id="PTHR43630:SF2">
    <property type="entry name" value="GLYCOSYLTRANSFERASE"/>
    <property type="match status" value="1"/>
</dbReference>
<dbReference type="CDD" id="cd02511">
    <property type="entry name" value="Beta4Glucosyltransferase"/>
    <property type="match status" value="1"/>
</dbReference>
<organism evidence="3 4">
    <name type="scientific">Flavobacterium hiemivividum</name>
    <dbReference type="NCBI Taxonomy" id="2541734"/>
    <lineage>
        <taxon>Bacteria</taxon>
        <taxon>Pseudomonadati</taxon>
        <taxon>Bacteroidota</taxon>
        <taxon>Flavobacteriia</taxon>
        <taxon>Flavobacteriales</taxon>
        <taxon>Flavobacteriaceae</taxon>
        <taxon>Flavobacterium</taxon>
    </lineage>
</organism>
<name>A0A4R5CSP2_9FLAO</name>
<keyword evidence="3" id="KW-0808">Transferase</keyword>
<accession>A0A4R5CSP2</accession>
<gene>
    <name evidence="3" type="ORF">E0F98_13330</name>
</gene>
<proteinExistence type="inferred from homology"/>
<protein>
    <submittedName>
        <fullName evidence="3">Glycosyltransferase family 2 protein</fullName>
    </submittedName>
</protein>
<dbReference type="RefSeq" id="WP_132112286.1">
    <property type="nucleotide sequence ID" value="NZ_SMFO01000011.1"/>
</dbReference>
<comment type="similarity">
    <text evidence="1">Belongs to the glycosyltransferase 2 family. WaaE/KdtX subfamily.</text>
</comment>
<reference evidence="3 4" key="1">
    <citation type="submission" date="2019-03" db="EMBL/GenBank/DDBJ databases">
        <title>Flavobacterium TSA-D2 sp. nov., isolated from arctic soil.</title>
        <authorList>
            <person name="Chaudhary D.K."/>
        </authorList>
    </citation>
    <scope>NUCLEOTIDE SEQUENCE [LARGE SCALE GENOMIC DNA]</scope>
    <source>
        <strain evidence="3 4">TSA-D2</strain>
    </source>
</reference>
<dbReference type="Pfam" id="PF00535">
    <property type="entry name" value="Glycos_transf_2"/>
    <property type="match status" value="1"/>
</dbReference>